<evidence type="ECO:0000259" key="1">
    <source>
        <dbReference type="Pfam" id="PF13349"/>
    </source>
</evidence>
<sequence>MKKKLFIIIPTLILTTTLLVGCNVEFGVKSRPKNSNSVNFNNDKLFGNLGTDFLDNLDDISNNFDNFDNFDNNGNLTTYDEDISKTIPMKNIEDIDIEIHASNVNINSVDSSDFTITCRGSSSFVDKTTIDVIGNTLNIKEHGVNSSINLGFFNKSTSREITINVPKDFNKDLELHGGAGNISINGININKLKVEGGAGNLTLKDIVFQELKLEQGVGNTTIDLSSKCGDIDIDGGVGNLSITFAEVGGDLTYDGGVGKTVISIPNNSPVKLDTSTGIGSIDINAKTSGEDIYTFDLNVGVGNLIVN</sequence>
<dbReference type="EMBL" id="SVCM01000094">
    <property type="protein sequence ID" value="MBE6060214.1"/>
    <property type="molecule type" value="Genomic_DNA"/>
</dbReference>
<dbReference type="AlphaFoldDB" id="A0A927W8E9"/>
<dbReference type="Proteomes" id="UP000768462">
    <property type="component" value="Unassembled WGS sequence"/>
</dbReference>
<protein>
    <submittedName>
        <fullName evidence="2">DUF4097 domain-containing protein</fullName>
    </submittedName>
</protein>
<dbReference type="PROSITE" id="PS51257">
    <property type="entry name" value="PROKAR_LIPOPROTEIN"/>
    <property type="match status" value="1"/>
</dbReference>
<organism evidence="2 3">
    <name type="scientific">Clostridium sulfidigenes</name>
    <dbReference type="NCBI Taxonomy" id="318464"/>
    <lineage>
        <taxon>Bacteria</taxon>
        <taxon>Bacillati</taxon>
        <taxon>Bacillota</taxon>
        <taxon>Clostridia</taxon>
        <taxon>Eubacteriales</taxon>
        <taxon>Clostridiaceae</taxon>
        <taxon>Clostridium</taxon>
    </lineage>
</organism>
<proteinExistence type="predicted"/>
<accession>A0A927W8E9</accession>
<evidence type="ECO:0000313" key="3">
    <source>
        <dbReference type="Proteomes" id="UP000768462"/>
    </source>
</evidence>
<reference evidence="2" key="1">
    <citation type="submission" date="2019-04" db="EMBL/GenBank/DDBJ databases">
        <title>Evolution of Biomass-Degrading Anaerobic Consortia Revealed by Metagenomics.</title>
        <authorList>
            <person name="Peng X."/>
        </authorList>
    </citation>
    <scope>NUCLEOTIDE SEQUENCE</scope>
    <source>
        <strain evidence="2">SIG254</strain>
    </source>
</reference>
<gene>
    <name evidence="2" type="ORF">E7215_08590</name>
</gene>
<evidence type="ECO:0000313" key="2">
    <source>
        <dbReference type="EMBL" id="MBE6060214.1"/>
    </source>
</evidence>
<name>A0A927W8E9_9CLOT</name>
<dbReference type="Pfam" id="PF13349">
    <property type="entry name" value="DUF4097"/>
    <property type="match status" value="1"/>
</dbReference>
<dbReference type="InterPro" id="IPR025164">
    <property type="entry name" value="Toastrack_DUF4097"/>
</dbReference>
<feature type="domain" description="DUF4097" evidence="1">
    <location>
        <begin position="92"/>
        <end position="283"/>
    </location>
</feature>
<comment type="caution">
    <text evidence="2">The sequence shown here is derived from an EMBL/GenBank/DDBJ whole genome shotgun (WGS) entry which is preliminary data.</text>
</comment>